<dbReference type="AlphaFoldDB" id="A0A2S2FDC5"/>
<dbReference type="KEGG" id="adv:DJ533_10565"/>
<dbReference type="Pfam" id="PF05069">
    <property type="entry name" value="Phage_tail_S"/>
    <property type="match status" value="1"/>
</dbReference>
<dbReference type="EMBL" id="CP029397">
    <property type="protein sequence ID" value="AWL28976.1"/>
    <property type="molecule type" value="Genomic_DNA"/>
</dbReference>
<dbReference type="InterPro" id="IPR006522">
    <property type="entry name" value="Phage_virion_morphogenesis"/>
</dbReference>
<proteinExistence type="predicted"/>
<reference evidence="1" key="1">
    <citation type="submission" date="2019-08" db="EMBL/GenBank/DDBJ databases">
        <title>The complete genome of Acinetobacter defluvii strain WCHAD010030.</title>
        <authorList>
            <person name="Hu Y."/>
            <person name="Qin J."/>
            <person name="Feng Y."/>
            <person name="Zong Z."/>
        </authorList>
    </citation>
    <scope>NUCLEOTIDE SEQUENCE</scope>
    <source>
        <strain evidence="1">WCHA30</strain>
    </source>
</reference>
<gene>
    <name evidence="1" type="ORF">DJ533_10565</name>
</gene>
<evidence type="ECO:0000313" key="2">
    <source>
        <dbReference type="Proteomes" id="UP000245977"/>
    </source>
</evidence>
<name>A0A2S2FDC5_9GAMM</name>
<keyword evidence="2" id="KW-1185">Reference proteome</keyword>
<dbReference type="STRING" id="1871111.GCA_001704615_01179"/>
<dbReference type="OrthoDB" id="2081253at2"/>
<dbReference type="Proteomes" id="UP000245977">
    <property type="component" value="Chromosome"/>
</dbReference>
<organism evidence="1 2">
    <name type="scientific">Acinetobacter defluvii</name>
    <dbReference type="NCBI Taxonomy" id="1871111"/>
    <lineage>
        <taxon>Bacteria</taxon>
        <taxon>Pseudomonadati</taxon>
        <taxon>Pseudomonadota</taxon>
        <taxon>Gammaproteobacteria</taxon>
        <taxon>Moraxellales</taxon>
        <taxon>Moraxellaceae</taxon>
        <taxon>Acinetobacter</taxon>
    </lineage>
</organism>
<accession>A0A2S2FDC5</accession>
<evidence type="ECO:0000313" key="1">
    <source>
        <dbReference type="EMBL" id="AWL28976.1"/>
    </source>
</evidence>
<protein>
    <submittedName>
        <fullName evidence="1">Phage morphogenesis protein</fullName>
    </submittedName>
</protein>
<sequence length="185" mass="20940">MSGIGITIDADVQSALMQTLNHLAAFDQQKPELFDAIGHSIVSNIRSRWFKGEGLEGKWRISGRVKRQGGTTLRNTSRLIDSITHNVTATGVEVGTNVEYGAIHHFGGEIHYAARMRRMYFRQDQRTGLVGNKFVSKARSNFMQEVMGKAYKVNMPRRPWLGLTESDELEVLGIIQEHLINDRRK</sequence>
<dbReference type="RefSeq" id="WP_065995056.1">
    <property type="nucleotide sequence ID" value="NZ_CP029397.2"/>
</dbReference>